<reference evidence="4 5" key="1">
    <citation type="submission" date="2022-05" db="EMBL/GenBank/DDBJ databases">
        <authorList>
            <person name="Park J.-S."/>
        </authorList>
    </citation>
    <scope>NUCLEOTIDE SEQUENCE [LARGE SCALE GENOMIC DNA]</scope>
    <source>
        <strain evidence="4 5">2012CJ34-2</strain>
    </source>
</reference>
<evidence type="ECO:0000313" key="5">
    <source>
        <dbReference type="Proteomes" id="UP001203338"/>
    </source>
</evidence>
<dbReference type="EMBL" id="JAMFLX010000008">
    <property type="protein sequence ID" value="MCL6269852.1"/>
    <property type="molecule type" value="Genomic_DNA"/>
</dbReference>
<dbReference type="PANTHER" id="PTHR30535">
    <property type="entry name" value="VITAMIN B12-BINDING PROTEIN"/>
    <property type="match status" value="1"/>
</dbReference>
<name>A0ABT0PEN9_9GAMM</name>
<dbReference type="PROSITE" id="PS50983">
    <property type="entry name" value="FE_B12_PBP"/>
    <property type="match status" value="1"/>
</dbReference>
<keyword evidence="5" id="KW-1185">Reference proteome</keyword>
<gene>
    <name evidence="4" type="ORF">M3P05_07845</name>
</gene>
<dbReference type="InterPro" id="IPR054828">
    <property type="entry name" value="Vit_B12_bind_prot"/>
</dbReference>
<dbReference type="SUPFAM" id="SSF53807">
    <property type="entry name" value="Helical backbone' metal receptor"/>
    <property type="match status" value="1"/>
</dbReference>
<evidence type="ECO:0000313" key="4">
    <source>
        <dbReference type="EMBL" id="MCL6269852.1"/>
    </source>
</evidence>
<accession>A0ABT0PEN9</accession>
<dbReference type="RefSeq" id="WP_249698953.1">
    <property type="nucleotide sequence ID" value="NZ_JAMFLX010000008.1"/>
</dbReference>
<keyword evidence="1 2" id="KW-0732">Signal</keyword>
<feature type="signal peptide" evidence="2">
    <location>
        <begin position="1"/>
        <end position="25"/>
    </location>
</feature>
<feature type="chain" id="PRO_5045641424" evidence="2">
    <location>
        <begin position="26"/>
        <end position="299"/>
    </location>
</feature>
<dbReference type="InterPro" id="IPR002491">
    <property type="entry name" value="ABC_transptr_periplasmic_BD"/>
</dbReference>
<dbReference type="NCBIfam" id="NF038402">
    <property type="entry name" value="TroA_like"/>
    <property type="match status" value="1"/>
</dbReference>
<dbReference type="PANTHER" id="PTHR30535:SF34">
    <property type="entry name" value="MOLYBDATE-BINDING PROTEIN MOLA"/>
    <property type="match status" value="1"/>
</dbReference>
<feature type="domain" description="Fe/B12 periplasmic-binding" evidence="3">
    <location>
        <begin position="45"/>
        <end position="299"/>
    </location>
</feature>
<protein>
    <submittedName>
        <fullName evidence="4">Cobalamin-binding protein</fullName>
    </submittedName>
</protein>
<evidence type="ECO:0000256" key="1">
    <source>
        <dbReference type="ARBA" id="ARBA00022729"/>
    </source>
</evidence>
<dbReference type="Gene3D" id="3.40.50.1980">
    <property type="entry name" value="Nitrogenase molybdenum iron protein domain"/>
    <property type="match status" value="2"/>
</dbReference>
<sequence length="299" mass="32957">MPDRSFAYKSLKIFAFILLAGQSHAEVKVMDSLGHEVVVQGLPKRVVSLVPHGTELFCMAGGCDRLVAVSANSDAPESVKKLPHIGPYNAISLEGILSFNPDLVLAWPSANPTDVLAQLKRLGVPVYETDPETIEQIAGELRAMAKLSGSQQGDLEAAKFLDGWAKLENMYARRRPVPVFLHIWDNPLMTLNDQSAVSSVLKVCGGYNIFGDVSVRVPQISVEEVVARQPVLIVEGDHRQRKESGELVKYWQPFNTIPAVKNRDIYSINGDYLLRATPNLLKGANELCGLIDQARKRMK</sequence>
<evidence type="ECO:0000256" key="2">
    <source>
        <dbReference type="SAM" id="SignalP"/>
    </source>
</evidence>
<comment type="caution">
    <text evidence="4">The sequence shown here is derived from an EMBL/GenBank/DDBJ whole genome shotgun (WGS) entry which is preliminary data.</text>
</comment>
<proteinExistence type="predicted"/>
<dbReference type="InterPro" id="IPR050902">
    <property type="entry name" value="ABC_Transporter_SBP"/>
</dbReference>
<organism evidence="4 5">
    <name type="scientific">Parendozoicomonas callyspongiae</name>
    <dbReference type="NCBI Taxonomy" id="2942213"/>
    <lineage>
        <taxon>Bacteria</taxon>
        <taxon>Pseudomonadati</taxon>
        <taxon>Pseudomonadota</taxon>
        <taxon>Gammaproteobacteria</taxon>
        <taxon>Oceanospirillales</taxon>
        <taxon>Endozoicomonadaceae</taxon>
        <taxon>Parendozoicomonas</taxon>
    </lineage>
</organism>
<evidence type="ECO:0000259" key="3">
    <source>
        <dbReference type="PROSITE" id="PS50983"/>
    </source>
</evidence>
<dbReference type="CDD" id="cd01144">
    <property type="entry name" value="BtuF"/>
    <property type="match status" value="1"/>
</dbReference>
<dbReference type="Pfam" id="PF01497">
    <property type="entry name" value="Peripla_BP_2"/>
    <property type="match status" value="1"/>
</dbReference>
<dbReference type="Proteomes" id="UP001203338">
    <property type="component" value="Unassembled WGS sequence"/>
</dbReference>